<dbReference type="GO" id="GO:0140359">
    <property type="term" value="F:ABC-type transporter activity"/>
    <property type="evidence" value="ECO:0007669"/>
    <property type="project" value="InterPro"/>
</dbReference>
<evidence type="ECO:0000313" key="8">
    <source>
        <dbReference type="EMBL" id="KAJ1254494.1"/>
    </source>
</evidence>
<name>A0A9W7X8V6_9POAL</name>
<keyword evidence="3 6" id="KW-0812">Transmembrane</keyword>
<feature type="transmembrane region" description="Helical" evidence="6">
    <location>
        <begin position="243"/>
        <end position="262"/>
    </location>
</feature>
<evidence type="ECO:0000256" key="4">
    <source>
        <dbReference type="ARBA" id="ARBA00022989"/>
    </source>
</evidence>
<sequence length="311" mass="36036">MLGIDLSQIYKHSELYQRTKDLVRDLNRPSAGPINLHFNNKYPQPFFNQCLICLWKQNLSYWRNIHYTGGRYFITVMIALIFGTTFWGLGQKRTKEQDLFNSMGSMYAAVLILGIQNALGIQAVVAIERTVFYKERAAGMYSALPYTFAQVAIELPYVFIQTLIYGTLVYTMIGFEWITTKFFWYLFFMYFTLLYFTFFGMLAVGLAPDGRMAVIVSSGFYGLWNLFSGFLIPVHRIPIWSRWFYWICPVAWTLYGLGASQFGDVMDKFETGETAAEFLRRYYGFRHEYLGLAAVVTMACAIAFAFFLSFP</sequence>
<evidence type="ECO:0000256" key="2">
    <source>
        <dbReference type="ARBA" id="ARBA00022448"/>
    </source>
</evidence>
<proteinExistence type="predicted"/>
<dbReference type="AlphaFoldDB" id="A0A9W7X8V6"/>
<keyword evidence="4 6" id="KW-1133">Transmembrane helix</keyword>
<dbReference type="OrthoDB" id="66620at2759"/>
<reference evidence="8 9" key="1">
    <citation type="submission" date="2022-10" db="EMBL/GenBank/DDBJ databases">
        <title>WGS assembly of Paspalum vaginatum 540-79.</title>
        <authorList>
            <person name="Sun G."/>
            <person name="Wase N."/>
            <person name="Shu S."/>
            <person name="Jenkins J."/>
            <person name="Zhou B."/>
            <person name="Torres-Rodriguez J."/>
            <person name="Chen C."/>
            <person name="Sandor L."/>
            <person name="Plott C."/>
            <person name="Yoshinga Y."/>
            <person name="Daum C."/>
            <person name="Qi P."/>
            <person name="Barry K."/>
            <person name="Lipzen A."/>
            <person name="Berry L."/>
            <person name="Pedersen C."/>
            <person name="Gottilla T."/>
            <person name="Foltz A."/>
            <person name="Yu H."/>
            <person name="O'Malley R."/>
            <person name="Zhang C."/>
            <person name="Devos K."/>
            <person name="Sigmon B."/>
            <person name="Yu B."/>
            <person name="Obata T."/>
            <person name="Schmutz J."/>
            <person name="Schnable J."/>
        </authorList>
    </citation>
    <scope>NUCLEOTIDE SEQUENCE [LARGE SCALE GENOMIC DNA]</scope>
    <source>
        <strain evidence="9">cv. 540-79</strain>
    </source>
</reference>
<feature type="domain" description="ABC-2 type transporter transmembrane" evidence="7">
    <location>
        <begin position="49"/>
        <end position="262"/>
    </location>
</feature>
<feature type="transmembrane region" description="Helical" evidence="6">
    <location>
        <begin position="212"/>
        <end position="231"/>
    </location>
</feature>
<dbReference type="Pfam" id="PF01061">
    <property type="entry name" value="ABC2_membrane"/>
    <property type="match status" value="1"/>
</dbReference>
<keyword evidence="5 6" id="KW-0472">Membrane</keyword>
<comment type="subcellular location">
    <subcellularLocation>
        <location evidence="1">Membrane</location>
        <topology evidence="1">Multi-pass membrane protein</topology>
    </subcellularLocation>
</comment>
<evidence type="ECO:0000256" key="1">
    <source>
        <dbReference type="ARBA" id="ARBA00004141"/>
    </source>
</evidence>
<evidence type="ECO:0000313" key="9">
    <source>
        <dbReference type="Proteomes" id="UP001164776"/>
    </source>
</evidence>
<dbReference type="EMBL" id="MU630039">
    <property type="protein sequence ID" value="KAJ1254494.1"/>
    <property type="molecule type" value="Genomic_DNA"/>
</dbReference>
<keyword evidence="2" id="KW-0813">Transport</keyword>
<organism evidence="8 9">
    <name type="scientific">Paspalum vaginatum</name>
    <name type="common">seashore paspalum</name>
    <dbReference type="NCBI Taxonomy" id="158149"/>
    <lineage>
        <taxon>Eukaryota</taxon>
        <taxon>Viridiplantae</taxon>
        <taxon>Streptophyta</taxon>
        <taxon>Embryophyta</taxon>
        <taxon>Tracheophyta</taxon>
        <taxon>Spermatophyta</taxon>
        <taxon>Magnoliopsida</taxon>
        <taxon>Liliopsida</taxon>
        <taxon>Poales</taxon>
        <taxon>Poaceae</taxon>
        <taxon>PACMAD clade</taxon>
        <taxon>Panicoideae</taxon>
        <taxon>Andropogonodae</taxon>
        <taxon>Paspaleae</taxon>
        <taxon>Paspalinae</taxon>
        <taxon>Paspalum</taxon>
    </lineage>
</organism>
<feature type="transmembrane region" description="Helical" evidence="6">
    <location>
        <begin position="106"/>
        <end position="127"/>
    </location>
</feature>
<comment type="caution">
    <text evidence="8">The sequence shown here is derived from an EMBL/GenBank/DDBJ whole genome shotgun (WGS) entry which is preliminary data.</text>
</comment>
<gene>
    <name evidence="8" type="ORF">BS78_K049000</name>
</gene>
<feature type="transmembrane region" description="Helical" evidence="6">
    <location>
        <begin position="289"/>
        <end position="310"/>
    </location>
</feature>
<protein>
    <recommendedName>
        <fullName evidence="7">ABC-2 type transporter transmembrane domain-containing protein</fullName>
    </recommendedName>
</protein>
<evidence type="ECO:0000259" key="7">
    <source>
        <dbReference type="Pfam" id="PF01061"/>
    </source>
</evidence>
<dbReference type="GO" id="GO:0005886">
    <property type="term" value="C:plasma membrane"/>
    <property type="evidence" value="ECO:0007669"/>
    <property type="project" value="UniProtKB-ARBA"/>
</dbReference>
<dbReference type="InterPro" id="IPR013525">
    <property type="entry name" value="ABC2_TM"/>
</dbReference>
<dbReference type="Proteomes" id="UP001164776">
    <property type="component" value="Unassembled WGS sequence"/>
</dbReference>
<feature type="transmembrane region" description="Helical" evidence="6">
    <location>
        <begin position="182"/>
        <end position="206"/>
    </location>
</feature>
<keyword evidence="9" id="KW-1185">Reference proteome</keyword>
<accession>A0A9W7X8V6</accession>
<evidence type="ECO:0000256" key="6">
    <source>
        <dbReference type="SAM" id="Phobius"/>
    </source>
</evidence>
<evidence type="ECO:0000256" key="3">
    <source>
        <dbReference type="ARBA" id="ARBA00022692"/>
    </source>
</evidence>
<feature type="transmembrane region" description="Helical" evidence="6">
    <location>
        <begin position="72"/>
        <end position="90"/>
    </location>
</feature>
<dbReference type="PANTHER" id="PTHR19241">
    <property type="entry name" value="ATP-BINDING CASSETTE TRANSPORTER"/>
    <property type="match status" value="1"/>
</dbReference>
<evidence type="ECO:0000256" key="5">
    <source>
        <dbReference type="ARBA" id="ARBA00023136"/>
    </source>
</evidence>
<feature type="transmembrane region" description="Helical" evidence="6">
    <location>
        <begin position="147"/>
        <end position="170"/>
    </location>
</feature>